<evidence type="ECO:0000313" key="1">
    <source>
        <dbReference type="EMBL" id="KAA8565371.1"/>
    </source>
</evidence>
<evidence type="ECO:0000313" key="2">
    <source>
        <dbReference type="Proteomes" id="UP000322873"/>
    </source>
</evidence>
<name>A0A5M9J877_MONFR</name>
<gene>
    <name evidence="1" type="ORF">EYC84_011079</name>
</gene>
<proteinExistence type="predicted"/>
<dbReference type="Proteomes" id="UP000322873">
    <property type="component" value="Unassembled WGS sequence"/>
</dbReference>
<dbReference type="EMBL" id="VICG01000014">
    <property type="protein sequence ID" value="KAA8565371.1"/>
    <property type="molecule type" value="Genomic_DNA"/>
</dbReference>
<sequence>MKLWKCIIAWTGEWRFLACFCLRYGFCIRVHKIVLLLLRWHEWRYTPESEMGSFSSEFEGMEGNAERQMKIAYVEEAISELIKWILMDDGGNGLA</sequence>
<dbReference type="AlphaFoldDB" id="A0A5M9J877"/>
<protein>
    <submittedName>
        <fullName evidence="1">Uncharacterized protein</fullName>
    </submittedName>
</protein>
<accession>A0A5M9J877</accession>
<organism evidence="1 2">
    <name type="scientific">Monilinia fructicola</name>
    <name type="common">Brown rot fungus</name>
    <name type="synonym">Ciboria fructicola</name>
    <dbReference type="NCBI Taxonomy" id="38448"/>
    <lineage>
        <taxon>Eukaryota</taxon>
        <taxon>Fungi</taxon>
        <taxon>Dikarya</taxon>
        <taxon>Ascomycota</taxon>
        <taxon>Pezizomycotina</taxon>
        <taxon>Leotiomycetes</taxon>
        <taxon>Helotiales</taxon>
        <taxon>Sclerotiniaceae</taxon>
        <taxon>Monilinia</taxon>
    </lineage>
</organism>
<keyword evidence="2" id="KW-1185">Reference proteome</keyword>
<reference evidence="1 2" key="1">
    <citation type="submission" date="2019-06" db="EMBL/GenBank/DDBJ databases">
        <title>Genome Sequence of the Brown Rot Fungal Pathogen Monilinia fructicola.</title>
        <authorList>
            <person name="De Miccolis Angelini R.M."/>
            <person name="Landi L."/>
            <person name="Abate D."/>
            <person name="Pollastro S."/>
            <person name="Romanazzi G."/>
            <person name="Faretra F."/>
        </authorList>
    </citation>
    <scope>NUCLEOTIDE SEQUENCE [LARGE SCALE GENOMIC DNA]</scope>
    <source>
        <strain evidence="1 2">Mfrc123</strain>
    </source>
</reference>
<comment type="caution">
    <text evidence="1">The sequence shown here is derived from an EMBL/GenBank/DDBJ whole genome shotgun (WGS) entry which is preliminary data.</text>
</comment>